<organism evidence="1 2">
    <name type="scientific">Coprinopsis marcescibilis</name>
    <name type="common">Agaric fungus</name>
    <name type="synonym">Psathyrella marcescibilis</name>
    <dbReference type="NCBI Taxonomy" id="230819"/>
    <lineage>
        <taxon>Eukaryota</taxon>
        <taxon>Fungi</taxon>
        <taxon>Dikarya</taxon>
        <taxon>Basidiomycota</taxon>
        <taxon>Agaricomycotina</taxon>
        <taxon>Agaricomycetes</taxon>
        <taxon>Agaricomycetidae</taxon>
        <taxon>Agaricales</taxon>
        <taxon>Agaricineae</taxon>
        <taxon>Psathyrellaceae</taxon>
        <taxon>Coprinopsis</taxon>
    </lineage>
</organism>
<dbReference type="AlphaFoldDB" id="A0A5C3KRB3"/>
<reference evidence="1 2" key="1">
    <citation type="journal article" date="2019" name="Nat. Ecol. Evol.">
        <title>Megaphylogeny resolves global patterns of mushroom evolution.</title>
        <authorList>
            <person name="Varga T."/>
            <person name="Krizsan K."/>
            <person name="Foldi C."/>
            <person name="Dima B."/>
            <person name="Sanchez-Garcia M."/>
            <person name="Sanchez-Ramirez S."/>
            <person name="Szollosi G.J."/>
            <person name="Szarkandi J.G."/>
            <person name="Papp V."/>
            <person name="Albert L."/>
            <person name="Andreopoulos W."/>
            <person name="Angelini C."/>
            <person name="Antonin V."/>
            <person name="Barry K.W."/>
            <person name="Bougher N.L."/>
            <person name="Buchanan P."/>
            <person name="Buyck B."/>
            <person name="Bense V."/>
            <person name="Catcheside P."/>
            <person name="Chovatia M."/>
            <person name="Cooper J."/>
            <person name="Damon W."/>
            <person name="Desjardin D."/>
            <person name="Finy P."/>
            <person name="Geml J."/>
            <person name="Haridas S."/>
            <person name="Hughes K."/>
            <person name="Justo A."/>
            <person name="Karasinski D."/>
            <person name="Kautmanova I."/>
            <person name="Kiss B."/>
            <person name="Kocsube S."/>
            <person name="Kotiranta H."/>
            <person name="LaButti K.M."/>
            <person name="Lechner B.E."/>
            <person name="Liimatainen K."/>
            <person name="Lipzen A."/>
            <person name="Lukacs Z."/>
            <person name="Mihaltcheva S."/>
            <person name="Morgado L.N."/>
            <person name="Niskanen T."/>
            <person name="Noordeloos M.E."/>
            <person name="Ohm R.A."/>
            <person name="Ortiz-Santana B."/>
            <person name="Ovrebo C."/>
            <person name="Racz N."/>
            <person name="Riley R."/>
            <person name="Savchenko A."/>
            <person name="Shiryaev A."/>
            <person name="Soop K."/>
            <person name="Spirin V."/>
            <person name="Szebenyi C."/>
            <person name="Tomsovsky M."/>
            <person name="Tulloss R.E."/>
            <person name="Uehling J."/>
            <person name="Grigoriev I.V."/>
            <person name="Vagvolgyi C."/>
            <person name="Papp T."/>
            <person name="Martin F.M."/>
            <person name="Miettinen O."/>
            <person name="Hibbett D.S."/>
            <person name="Nagy L.G."/>
        </authorList>
    </citation>
    <scope>NUCLEOTIDE SEQUENCE [LARGE SCALE GENOMIC DNA]</scope>
    <source>
        <strain evidence="1 2">CBS 121175</strain>
    </source>
</reference>
<evidence type="ECO:0000313" key="2">
    <source>
        <dbReference type="Proteomes" id="UP000307440"/>
    </source>
</evidence>
<proteinExistence type="predicted"/>
<protein>
    <submittedName>
        <fullName evidence="1">Uncharacterized protein</fullName>
    </submittedName>
</protein>
<name>A0A5C3KRB3_COPMA</name>
<dbReference type="EMBL" id="ML210227">
    <property type="protein sequence ID" value="TFK23002.1"/>
    <property type="molecule type" value="Genomic_DNA"/>
</dbReference>
<sequence length="139" mass="15814">MPYPETAPAKLIFDRISGEVILFSVPDLHKSFIVRGLQAQWTCVSDTFEGTLHYTHSNDLVSLQVGAISVAEDKAVVRFTDGLDLAGSPTEMLNIRLTADRTVDRNGEGYCFTPNAEDNRGSWFLPRFGVVQEWRWWWY</sequence>
<evidence type="ECO:0000313" key="1">
    <source>
        <dbReference type="EMBL" id="TFK23002.1"/>
    </source>
</evidence>
<keyword evidence="2" id="KW-1185">Reference proteome</keyword>
<gene>
    <name evidence="1" type="ORF">FA15DRAFT_657040</name>
</gene>
<accession>A0A5C3KRB3</accession>
<dbReference type="Proteomes" id="UP000307440">
    <property type="component" value="Unassembled WGS sequence"/>
</dbReference>